<evidence type="ECO:0000313" key="3">
    <source>
        <dbReference type="Proteomes" id="UP000538931"/>
    </source>
</evidence>
<dbReference type="InterPro" id="IPR007791">
    <property type="entry name" value="DjlA_N"/>
</dbReference>
<dbReference type="SUPFAM" id="SSF158682">
    <property type="entry name" value="TerB-like"/>
    <property type="match status" value="1"/>
</dbReference>
<organism evidence="2 3">
    <name type="scientific">Marinobacterium marinum</name>
    <dbReference type="NCBI Taxonomy" id="2756129"/>
    <lineage>
        <taxon>Bacteria</taxon>
        <taxon>Pseudomonadati</taxon>
        <taxon>Pseudomonadota</taxon>
        <taxon>Gammaproteobacteria</taxon>
        <taxon>Oceanospirillales</taxon>
        <taxon>Oceanospirillaceae</taxon>
        <taxon>Marinobacterium</taxon>
    </lineage>
</organism>
<comment type="caution">
    <text evidence="2">The sequence shown here is derived from an EMBL/GenBank/DDBJ whole genome shotgun (WGS) entry which is preliminary data.</text>
</comment>
<dbReference type="EMBL" id="JACEMT010000029">
    <property type="protein sequence ID" value="MBA4500869.1"/>
    <property type="molecule type" value="Genomic_DNA"/>
</dbReference>
<sequence length="130" mass="14894">MFISFLNKDQQGILLSLSKKIINIDGVVEAQELALYDSIVAQCEADVEPKEMKLDSIADYFSSQKEKIALLLELVGVAHADENYHELERNIINDISEALFIDSSLLEDMESWVHRQFILMKEARIFMEAE</sequence>
<feature type="domain" description="Co-chaperone DjlA N-terminal" evidence="1">
    <location>
        <begin position="57"/>
        <end position="104"/>
    </location>
</feature>
<keyword evidence="3" id="KW-1185">Reference proteome</keyword>
<name>A0A7W1WVB1_9GAMM</name>
<dbReference type="Pfam" id="PF05099">
    <property type="entry name" value="TerB"/>
    <property type="match status" value="1"/>
</dbReference>
<accession>A0A7W1WVB1</accession>
<dbReference type="CDD" id="cd07177">
    <property type="entry name" value="terB_like"/>
    <property type="match status" value="1"/>
</dbReference>
<dbReference type="Proteomes" id="UP000538931">
    <property type="component" value="Unassembled WGS sequence"/>
</dbReference>
<reference evidence="2 3" key="1">
    <citation type="submission" date="2020-07" db="EMBL/GenBank/DDBJ databases">
        <title>Bacterium isolated from marien macroalgae.</title>
        <authorList>
            <person name="Zhu K."/>
            <person name="Lu D."/>
            <person name="Du Z."/>
        </authorList>
    </citation>
    <scope>NUCLEOTIDE SEQUENCE [LARGE SCALE GENOMIC DNA]</scope>
    <source>
        <strain evidence="2 3">3-1745</strain>
    </source>
</reference>
<protein>
    <submittedName>
        <fullName evidence="2">TerB family tellurite resistance protein</fullName>
    </submittedName>
</protein>
<proteinExistence type="predicted"/>
<dbReference type="RefSeq" id="WP_181736342.1">
    <property type="nucleotide sequence ID" value="NZ_JACEMT010000029.1"/>
</dbReference>
<evidence type="ECO:0000313" key="2">
    <source>
        <dbReference type="EMBL" id="MBA4500869.1"/>
    </source>
</evidence>
<dbReference type="InterPro" id="IPR029024">
    <property type="entry name" value="TerB-like"/>
</dbReference>
<gene>
    <name evidence="2" type="ORF">H1S06_00590</name>
</gene>
<dbReference type="Gene3D" id="1.10.3680.10">
    <property type="entry name" value="TerB-like"/>
    <property type="match status" value="1"/>
</dbReference>
<dbReference type="AlphaFoldDB" id="A0A7W1WVB1"/>
<evidence type="ECO:0000259" key="1">
    <source>
        <dbReference type="Pfam" id="PF05099"/>
    </source>
</evidence>